<evidence type="ECO:0000313" key="2">
    <source>
        <dbReference type="EMBL" id="KAA2231577.1"/>
    </source>
</evidence>
<evidence type="ECO:0000313" key="3">
    <source>
        <dbReference type="Proteomes" id="UP000325296"/>
    </source>
</evidence>
<reference evidence="2 3" key="1">
    <citation type="submission" date="2019-09" db="EMBL/GenBank/DDBJ databases">
        <title>Draft genome sequence of Pseudomonas brenneri CCUG 51514(T).</title>
        <authorList>
            <person name="Tunovic T."/>
            <person name="Pineiro-Iglesias B."/>
            <person name="Unosson C."/>
            <person name="Inganas E."/>
            <person name="Ohlen M."/>
            <person name="Cardew S."/>
            <person name="Jensie-Markopoulos S."/>
            <person name="Salva-Serra F."/>
            <person name="Jaen-Luchoro D."/>
            <person name="Svensson-Stadler L."/>
            <person name="Chun J."/>
            <person name="Moore E."/>
        </authorList>
    </citation>
    <scope>NUCLEOTIDE SEQUENCE [LARGE SCALE GENOMIC DNA]</scope>
    <source>
        <strain evidence="2 3">CCUG 51514</strain>
    </source>
</reference>
<sequence length="61" mass="6314">MVLLQLVLPCAAYGDGRADVGRADLTASAHQCGSGLARESGVPARNYLTDPPLSRASPLPH</sequence>
<dbReference type="EMBL" id="VUOL01000003">
    <property type="protein sequence ID" value="KAA2231577.1"/>
    <property type="molecule type" value="Genomic_DNA"/>
</dbReference>
<organism evidence="2 3">
    <name type="scientific">Pseudomonas brenneri</name>
    <dbReference type="NCBI Taxonomy" id="129817"/>
    <lineage>
        <taxon>Bacteria</taxon>
        <taxon>Pseudomonadati</taxon>
        <taxon>Pseudomonadota</taxon>
        <taxon>Gammaproteobacteria</taxon>
        <taxon>Pseudomonadales</taxon>
        <taxon>Pseudomonadaceae</taxon>
        <taxon>Pseudomonas</taxon>
    </lineage>
</organism>
<proteinExistence type="predicted"/>
<gene>
    <name evidence="2" type="ORF">F1720_05755</name>
</gene>
<feature type="region of interest" description="Disordered" evidence="1">
    <location>
        <begin position="35"/>
        <end position="61"/>
    </location>
</feature>
<dbReference type="Proteomes" id="UP000325296">
    <property type="component" value="Unassembled WGS sequence"/>
</dbReference>
<evidence type="ECO:0000256" key="1">
    <source>
        <dbReference type="SAM" id="MobiDB-lite"/>
    </source>
</evidence>
<name>A0A5B2V0B4_9PSED</name>
<dbReference type="AlphaFoldDB" id="A0A5B2V0B4"/>
<comment type="caution">
    <text evidence="2">The sequence shown here is derived from an EMBL/GenBank/DDBJ whole genome shotgun (WGS) entry which is preliminary data.</text>
</comment>
<accession>A0A5B2V0B4</accession>
<protein>
    <submittedName>
        <fullName evidence="2">Uncharacterized protein</fullName>
    </submittedName>
</protein>